<keyword evidence="5" id="KW-1185">Reference proteome</keyword>
<proteinExistence type="predicted"/>
<comment type="caution">
    <text evidence="4">The sequence shown here is derived from an EMBL/GenBank/DDBJ whole genome shotgun (WGS) entry which is preliminary data.</text>
</comment>
<dbReference type="Proteomes" id="UP000680132">
    <property type="component" value="Unassembled WGS sequence"/>
</dbReference>
<protein>
    <submittedName>
        <fullName evidence="4">Nitronate monooxygenase</fullName>
    </submittedName>
</protein>
<evidence type="ECO:0000256" key="2">
    <source>
        <dbReference type="ARBA" id="ARBA00022643"/>
    </source>
</evidence>
<sequence length="303" mass="30418">MSSPARALPFDARFAIVNAPMGGVAGGALASAVTRAGGLGMIGQGSAGSVASLTAQLALVPEGVRVGIGVVDWVVRRDPALLELALDADPVLLSVGFGDELDWIRRAQDRGILTAVQVFDGEGARAADAAGADVIVVRGREAGGHGRHLVDRDALLDETLSVTDRPVLAAGAIATAADVRAALDRGASGVWVGTAFTTAVEALSSRGSRAALLAAGPDDTVLTSVFDQAAGWGWPSDIPERVLANAFTARWASGASPVARAEFAAAGAHDDPRGMSVNAGLGVGHLTEELPAADVLGALAAGL</sequence>
<dbReference type="InterPro" id="IPR004136">
    <property type="entry name" value="NMO"/>
</dbReference>
<keyword evidence="4" id="KW-0503">Monooxygenase</keyword>
<dbReference type="InterPro" id="IPR013785">
    <property type="entry name" value="Aldolase_TIM"/>
</dbReference>
<accession>A0A939QHA3</accession>
<dbReference type="RefSeq" id="WP_208500946.1">
    <property type="nucleotide sequence ID" value="NZ_JAGFOA010000002.1"/>
</dbReference>
<gene>
    <name evidence="4" type="ORF">J5V96_04610</name>
</gene>
<keyword evidence="1" id="KW-0285">Flavoprotein</keyword>
<dbReference type="PANTHER" id="PTHR32332">
    <property type="entry name" value="2-NITROPROPANE DIOXYGENASE"/>
    <property type="match status" value="1"/>
</dbReference>
<evidence type="ECO:0000256" key="1">
    <source>
        <dbReference type="ARBA" id="ARBA00022630"/>
    </source>
</evidence>
<reference evidence="4" key="1">
    <citation type="submission" date="2021-03" db="EMBL/GenBank/DDBJ databases">
        <title>Microbacterium sp. nov., a novel actinobacterium isolated from cow dung.</title>
        <authorList>
            <person name="Zhang L."/>
        </authorList>
    </citation>
    <scope>NUCLEOTIDE SEQUENCE</scope>
    <source>
        <strain evidence="4">NEAU-LLB</strain>
    </source>
</reference>
<evidence type="ECO:0000256" key="3">
    <source>
        <dbReference type="ARBA" id="ARBA00023002"/>
    </source>
</evidence>
<dbReference type="EMBL" id="JAGFOA010000002">
    <property type="protein sequence ID" value="MBO3662793.1"/>
    <property type="molecule type" value="Genomic_DNA"/>
</dbReference>
<name>A0A939QHA3_9MICO</name>
<dbReference type="SUPFAM" id="SSF51412">
    <property type="entry name" value="Inosine monophosphate dehydrogenase (IMPDH)"/>
    <property type="match status" value="1"/>
</dbReference>
<dbReference type="Pfam" id="PF03060">
    <property type="entry name" value="NMO"/>
    <property type="match status" value="1"/>
</dbReference>
<keyword evidence="2" id="KW-0288">FMN</keyword>
<dbReference type="PANTHER" id="PTHR32332:SF31">
    <property type="entry name" value="2-NITROPROPANE DIOXYGENASE FAMILY, PUTATIVE (AFU_ORTHOLOGUE AFUA_2G09850)-RELATED"/>
    <property type="match status" value="1"/>
</dbReference>
<dbReference type="Gene3D" id="3.20.20.70">
    <property type="entry name" value="Aldolase class I"/>
    <property type="match status" value="1"/>
</dbReference>
<organism evidence="4 5">
    <name type="scientific">Microbacterium stercoris</name>
    <dbReference type="NCBI Taxonomy" id="2820289"/>
    <lineage>
        <taxon>Bacteria</taxon>
        <taxon>Bacillati</taxon>
        <taxon>Actinomycetota</taxon>
        <taxon>Actinomycetes</taxon>
        <taxon>Micrococcales</taxon>
        <taxon>Microbacteriaceae</taxon>
        <taxon>Microbacterium</taxon>
    </lineage>
</organism>
<evidence type="ECO:0000313" key="5">
    <source>
        <dbReference type="Proteomes" id="UP000680132"/>
    </source>
</evidence>
<dbReference type="GO" id="GO:0018580">
    <property type="term" value="F:nitronate monooxygenase activity"/>
    <property type="evidence" value="ECO:0007669"/>
    <property type="project" value="InterPro"/>
</dbReference>
<dbReference type="AlphaFoldDB" id="A0A939QHA3"/>
<keyword evidence="3" id="KW-0560">Oxidoreductase</keyword>
<dbReference type="CDD" id="cd04730">
    <property type="entry name" value="NPD_like"/>
    <property type="match status" value="1"/>
</dbReference>
<evidence type="ECO:0000313" key="4">
    <source>
        <dbReference type="EMBL" id="MBO3662793.1"/>
    </source>
</evidence>